<dbReference type="InterPro" id="IPR024572">
    <property type="entry name" value="RcnB"/>
</dbReference>
<feature type="transmembrane region" description="Helical" evidence="2">
    <location>
        <begin position="146"/>
        <end position="165"/>
    </location>
</feature>
<name>A0A7Z8ZE13_RAOTE</name>
<accession>A0A7Z8ZE13</accession>
<evidence type="ECO:0000256" key="1">
    <source>
        <dbReference type="SAM" id="MobiDB-lite"/>
    </source>
</evidence>
<feature type="compositionally biased region" description="Polar residues" evidence="1">
    <location>
        <begin position="25"/>
        <end position="37"/>
    </location>
</feature>
<keyword evidence="2" id="KW-0472">Membrane</keyword>
<feature type="region of interest" description="Disordered" evidence="1">
    <location>
        <begin position="25"/>
        <end position="94"/>
    </location>
</feature>
<dbReference type="Gene3D" id="3.10.450.160">
    <property type="entry name" value="inner membrane protein cigr"/>
    <property type="match status" value="1"/>
</dbReference>
<evidence type="ECO:0000256" key="2">
    <source>
        <dbReference type="SAM" id="Phobius"/>
    </source>
</evidence>
<feature type="chain" id="PRO_5030515248" evidence="3">
    <location>
        <begin position="22"/>
        <end position="167"/>
    </location>
</feature>
<feature type="compositionally biased region" description="Low complexity" evidence="1">
    <location>
        <begin position="48"/>
        <end position="66"/>
    </location>
</feature>
<dbReference type="AlphaFoldDB" id="A0A7Z8ZE13"/>
<evidence type="ECO:0000313" key="5">
    <source>
        <dbReference type="Proteomes" id="UP000267630"/>
    </source>
</evidence>
<dbReference type="Proteomes" id="UP000267630">
    <property type="component" value="Chromosome 3"/>
</dbReference>
<organism evidence="4 5">
    <name type="scientific">Raoultella terrigena</name>
    <name type="common">Klebsiella terrigena</name>
    <dbReference type="NCBI Taxonomy" id="577"/>
    <lineage>
        <taxon>Bacteria</taxon>
        <taxon>Pseudomonadati</taxon>
        <taxon>Pseudomonadota</taxon>
        <taxon>Gammaproteobacteria</taxon>
        <taxon>Enterobacterales</taxon>
        <taxon>Enterobacteriaceae</taxon>
        <taxon>Klebsiella/Raoultella group</taxon>
        <taxon>Raoultella</taxon>
    </lineage>
</organism>
<evidence type="ECO:0000256" key="3">
    <source>
        <dbReference type="SAM" id="SignalP"/>
    </source>
</evidence>
<sequence>MKKIITLAVILSCTLTSLAYADGPNGNNAPGQQQVWQNEPGHGKNDGNRQQGPGNGPQGNQANGHQDNGNHRGPNRGEQGRAGASQQHRQDRHEQEHFAWNGHDFRKGQPAPEHYRGSAYRINNWHDRGLPAPPQGQHWSYIDGNYVLIAAATGIITSILVNGLLNN</sequence>
<dbReference type="Pfam" id="PF11776">
    <property type="entry name" value="RcnB"/>
    <property type="match status" value="1"/>
</dbReference>
<gene>
    <name evidence="4" type="primary">rcnB_2</name>
    <name evidence="4" type="ORF">NCTC9997_04711</name>
</gene>
<evidence type="ECO:0000313" key="4">
    <source>
        <dbReference type="EMBL" id="VED53196.1"/>
    </source>
</evidence>
<keyword evidence="5" id="KW-1185">Reference proteome</keyword>
<keyword evidence="3" id="KW-0732">Signal</keyword>
<reference evidence="4 5" key="1">
    <citation type="submission" date="2018-12" db="EMBL/GenBank/DDBJ databases">
        <authorList>
            <consortium name="Pathogen Informatics"/>
        </authorList>
    </citation>
    <scope>NUCLEOTIDE SEQUENCE [LARGE SCALE GENOMIC DNA]</scope>
    <source>
        <strain evidence="4 5">NCTC9997</strain>
    </source>
</reference>
<dbReference type="EMBL" id="LR134253">
    <property type="protein sequence ID" value="VED53196.1"/>
    <property type="molecule type" value="Genomic_DNA"/>
</dbReference>
<feature type="signal peptide" evidence="3">
    <location>
        <begin position="1"/>
        <end position="21"/>
    </location>
</feature>
<keyword evidence="2" id="KW-1133">Transmembrane helix</keyword>
<protein>
    <submittedName>
        <fullName evidence="4">Nickel/cobalt homeostasis protein RcnB</fullName>
    </submittedName>
</protein>
<proteinExistence type="predicted"/>
<keyword evidence="2" id="KW-0812">Transmembrane</keyword>